<gene>
    <name evidence="5" type="ORF">CPB84DRAFT_1763768</name>
</gene>
<feature type="domain" description="Alanine racemase N-terminal" evidence="4">
    <location>
        <begin position="69"/>
        <end position="288"/>
    </location>
</feature>
<evidence type="ECO:0000313" key="6">
    <source>
        <dbReference type="Proteomes" id="UP000724874"/>
    </source>
</evidence>
<evidence type="ECO:0000259" key="4">
    <source>
        <dbReference type="Pfam" id="PF01168"/>
    </source>
</evidence>
<dbReference type="PANTHER" id="PTHR10146">
    <property type="entry name" value="PROLINE SYNTHETASE CO-TRANSCRIBED BACTERIAL HOMOLOG PROTEIN"/>
    <property type="match status" value="1"/>
</dbReference>
<keyword evidence="6" id="KW-1185">Reference proteome</keyword>
<comment type="caution">
    <text evidence="5">The sequence shown here is derived from an EMBL/GenBank/DDBJ whole genome shotgun (WGS) entry which is preliminary data.</text>
</comment>
<keyword evidence="1 2" id="KW-0663">Pyridoxal phosphate</keyword>
<comment type="function">
    <text evidence="2">Pyridoxal 5'-phosphate (PLP)-binding protein, which may be involved in intracellular homeostatic regulation of pyridoxal 5'-phosphate (PLP), the active form of vitamin B6.</text>
</comment>
<dbReference type="Pfam" id="PF01168">
    <property type="entry name" value="Ala_racemase_N"/>
    <property type="match status" value="1"/>
</dbReference>
<dbReference type="SUPFAM" id="SSF51419">
    <property type="entry name" value="PLP-binding barrel"/>
    <property type="match status" value="1"/>
</dbReference>
<dbReference type="AlphaFoldDB" id="A0A9P5TSD6"/>
<feature type="modified residue" description="N6-(pyridoxal phosphate)lysine" evidence="2">
    <location>
        <position position="76"/>
    </location>
</feature>
<sequence>MKSVLSSPYSLVLPCSRCFTRNISRRAFAGSMPGSTVEKASSERTAELLESLAEIRARVKASSPADKAVTLVAVSKIKPASDILACYEDGQLDFGENYVQELEEKAHILPADIRWHFIGTFQSNKAKILASIPNLFCVQTIGLEQALSSDRSPLRVLIQVNTSGEGSKSGIPPLSSSSNLEISELVQLAKHIVKDCPRLQLEGLMTIGALELSLTASETEKNADFERLKETRTLLEQHLAQNFPGDNRKWGEEKSGKLLLSMGMSSDFEAALKAGGDIVRVGTGIFGQDQKRPDE</sequence>
<evidence type="ECO:0000256" key="1">
    <source>
        <dbReference type="ARBA" id="ARBA00022898"/>
    </source>
</evidence>
<evidence type="ECO:0000256" key="2">
    <source>
        <dbReference type="HAMAP-Rule" id="MF_03225"/>
    </source>
</evidence>
<proteinExistence type="inferred from homology"/>
<dbReference type="InterPro" id="IPR029066">
    <property type="entry name" value="PLP-binding_barrel"/>
</dbReference>
<dbReference type="InterPro" id="IPR001608">
    <property type="entry name" value="Ala_racemase_N"/>
</dbReference>
<evidence type="ECO:0000313" key="5">
    <source>
        <dbReference type="EMBL" id="KAF8910470.1"/>
    </source>
</evidence>
<accession>A0A9P5TSD6</accession>
<protein>
    <recommendedName>
        <fullName evidence="2">Pyridoxal phosphate homeostasis protein</fullName>
        <shortName evidence="2">PLP homeostasis protein</shortName>
    </recommendedName>
</protein>
<dbReference type="EMBL" id="JADNYJ010000006">
    <property type="protein sequence ID" value="KAF8910470.1"/>
    <property type="molecule type" value="Genomic_DNA"/>
</dbReference>
<dbReference type="InterPro" id="IPR011078">
    <property type="entry name" value="PyrdxlP_homeostasis"/>
</dbReference>
<name>A0A9P5TSD6_GYMJU</name>
<reference evidence="5" key="1">
    <citation type="submission" date="2020-11" db="EMBL/GenBank/DDBJ databases">
        <authorList>
            <consortium name="DOE Joint Genome Institute"/>
            <person name="Ahrendt S."/>
            <person name="Riley R."/>
            <person name="Andreopoulos W."/>
            <person name="LaButti K."/>
            <person name="Pangilinan J."/>
            <person name="Ruiz-duenas F.J."/>
            <person name="Barrasa J.M."/>
            <person name="Sanchez-Garcia M."/>
            <person name="Camarero S."/>
            <person name="Miyauchi S."/>
            <person name="Serrano A."/>
            <person name="Linde D."/>
            <person name="Babiker R."/>
            <person name="Drula E."/>
            <person name="Ayuso-Fernandez I."/>
            <person name="Pacheco R."/>
            <person name="Padilla G."/>
            <person name="Ferreira P."/>
            <person name="Barriuso J."/>
            <person name="Kellner H."/>
            <person name="Castanera R."/>
            <person name="Alfaro M."/>
            <person name="Ramirez L."/>
            <person name="Pisabarro A.G."/>
            <person name="Kuo A."/>
            <person name="Tritt A."/>
            <person name="Lipzen A."/>
            <person name="He G."/>
            <person name="Yan M."/>
            <person name="Ng V."/>
            <person name="Cullen D."/>
            <person name="Martin F."/>
            <person name="Rosso M.-N."/>
            <person name="Henrissat B."/>
            <person name="Hibbett D."/>
            <person name="Martinez A.T."/>
            <person name="Grigoriev I.V."/>
        </authorList>
    </citation>
    <scope>NUCLEOTIDE SEQUENCE</scope>
    <source>
        <strain evidence="5">AH 44721</strain>
    </source>
</reference>
<evidence type="ECO:0000256" key="3">
    <source>
        <dbReference type="RuleBase" id="RU004514"/>
    </source>
</evidence>
<dbReference type="HAMAP" id="MF_02087">
    <property type="entry name" value="PLP_homeostasis"/>
    <property type="match status" value="1"/>
</dbReference>
<organism evidence="5 6">
    <name type="scientific">Gymnopilus junonius</name>
    <name type="common">Spectacular rustgill mushroom</name>
    <name type="synonym">Gymnopilus spectabilis subsp. junonius</name>
    <dbReference type="NCBI Taxonomy" id="109634"/>
    <lineage>
        <taxon>Eukaryota</taxon>
        <taxon>Fungi</taxon>
        <taxon>Dikarya</taxon>
        <taxon>Basidiomycota</taxon>
        <taxon>Agaricomycotina</taxon>
        <taxon>Agaricomycetes</taxon>
        <taxon>Agaricomycetidae</taxon>
        <taxon>Agaricales</taxon>
        <taxon>Agaricineae</taxon>
        <taxon>Hymenogastraceae</taxon>
        <taxon>Gymnopilus</taxon>
    </lineage>
</organism>
<dbReference type="Proteomes" id="UP000724874">
    <property type="component" value="Unassembled WGS sequence"/>
</dbReference>
<dbReference type="GO" id="GO:0030170">
    <property type="term" value="F:pyridoxal phosphate binding"/>
    <property type="evidence" value="ECO:0007669"/>
    <property type="project" value="UniProtKB-UniRule"/>
</dbReference>
<dbReference type="NCBIfam" id="TIGR00044">
    <property type="entry name" value="YggS family pyridoxal phosphate-dependent enzyme"/>
    <property type="match status" value="1"/>
</dbReference>
<dbReference type="CDD" id="cd06822">
    <property type="entry name" value="PLPDE_III_YBL036c_euk"/>
    <property type="match status" value="1"/>
</dbReference>
<comment type="similarity">
    <text evidence="2 3">Belongs to the pyridoxal phosphate-binding protein YggS/PROSC family.</text>
</comment>
<dbReference type="OrthoDB" id="10264196at2759"/>
<dbReference type="Gene3D" id="3.20.20.10">
    <property type="entry name" value="Alanine racemase"/>
    <property type="match status" value="1"/>
</dbReference>
<dbReference type="PANTHER" id="PTHR10146:SF14">
    <property type="entry name" value="PYRIDOXAL PHOSPHATE HOMEOSTASIS PROTEIN"/>
    <property type="match status" value="1"/>
</dbReference>